<name>A0A1A8X607_PLAMA</name>
<evidence type="ECO:0000313" key="3">
    <source>
        <dbReference type="Proteomes" id="UP000078597"/>
    </source>
</evidence>
<dbReference type="VEuPathDB" id="PlasmoDB:PmUG01_14076500"/>
<dbReference type="OrthoDB" id="390568at2759"/>
<evidence type="ECO:0000313" key="4">
    <source>
        <dbReference type="Proteomes" id="UP000219813"/>
    </source>
</evidence>
<protein>
    <submittedName>
        <fullName evidence="1">Uncharacterized protein</fullName>
    </submittedName>
</protein>
<evidence type="ECO:0000313" key="1">
    <source>
        <dbReference type="EMBL" id="SBS99647.1"/>
    </source>
</evidence>
<reference evidence="2 4" key="3">
    <citation type="submission" date="2016-06" db="EMBL/GenBank/DDBJ databases">
        <authorList>
            <consortium name="Pathogen Informatics"/>
        </authorList>
    </citation>
    <scope>NUCLEOTIDE SEQUENCE [LARGE SCALE GENOMIC DNA]</scope>
</reference>
<keyword evidence="4" id="KW-1185">Reference proteome</keyword>
<reference evidence="1" key="2">
    <citation type="submission" date="2016-05" db="EMBL/GenBank/DDBJ databases">
        <authorList>
            <person name="Lavstsen T."/>
            <person name="Jespersen J.S."/>
        </authorList>
    </citation>
    <scope>NUCLEOTIDE SEQUENCE [LARGE SCALE GENOMIC DNA]</scope>
</reference>
<gene>
    <name evidence="2" type="primary">PmUG01_14076500</name>
    <name evidence="1" type="ORF">PMALA_071690</name>
    <name evidence="2" type="ORF">PMUG01_14076500</name>
</gene>
<dbReference type="AlphaFoldDB" id="A0A1A8X607"/>
<dbReference type="EMBL" id="FLQW01005923">
    <property type="protein sequence ID" value="SBS99647.1"/>
    <property type="molecule type" value="Genomic_DNA"/>
</dbReference>
<evidence type="ECO:0000313" key="2">
    <source>
        <dbReference type="EMBL" id="SCP03705.1"/>
    </source>
</evidence>
<dbReference type="KEGG" id="pmal:PMUG01_14076500"/>
<dbReference type="EMBL" id="LT594635">
    <property type="protein sequence ID" value="SCP03705.1"/>
    <property type="molecule type" value="Genomic_DNA"/>
</dbReference>
<dbReference type="OMA" id="LYRIEYM"/>
<dbReference type="Proteomes" id="UP000078597">
    <property type="component" value="Unassembled WGS sequence"/>
</dbReference>
<dbReference type="RefSeq" id="XP_028864658.1">
    <property type="nucleotide sequence ID" value="XM_029008361.1"/>
</dbReference>
<proteinExistence type="predicted"/>
<dbReference type="Proteomes" id="UP000219813">
    <property type="component" value="Chromosome 14"/>
</dbReference>
<organism evidence="1 3">
    <name type="scientific">Plasmodium malariae</name>
    <dbReference type="NCBI Taxonomy" id="5858"/>
    <lineage>
        <taxon>Eukaryota</taxon>
        <taxon>Sar</taxon>
        <taxon>Alveolata</taxon>
        <taxon>Apicomplexa</taxon>
        <taxon>Aconoidasida</taxon>
        <taxon>Haemosporida</taxon>
        <taxon>Plasmodiidae</taxon>
        <taxon>Plasmodium</taxon>
        <taxon>Plasmodium (Plasmodium)</taxon>
    </lineage>
</organism>
<reference evidence="3" key="1">
    <citation type="submission" date="2016-05" db="EMBL/GenBank/DDBJ databases">
        <authorList>
            <person name="Naeem Raeece"/>
        </authorList>
    </citation>
    <scope>NUCLEOTIDE SEQUENCE [LARGE SCALE GENOMIC DNA]</scope>
</reference>
<accession>A0A1A8X607</accession>
<sequence length="77" mass="9434">MGRKEYNEFIIPKDQISAFLNSPNIIYDTPDFFDNSLMHVKQTGKDRLRYRIEYLRDGTEIYYKRRIGDFKKYFCCF</sequence>
<dbReference type="GeneID" id="39872076"/>